<feature type="domain" description="JmjC" evidence="3">
    <location>
        <begin position="341"/>
        <end position="506"/>
    </location>
</feature>
<organism evidence="4 5">
    <name type="scientific">Escallonia rubra</name>
    <dbReference type="NCBI Taxonomy" id="112253"/>
    <lineage>
        <taxon>Eukaryota</taxon>
        <taxon>Viridiplantae</taxon>
        <taxon>Streptophyta</taxon>
        <taxon>Embryophyta</taxon>
        <taxon>Tracheophyta</taxon>
        <taxon>Spermatophyta</taxon>
        <taxon>Magnoliopsida</taxon>
        <taxon>eudicotyledons</taxon>
        <taxon>Gunneridae</taxon>
        <taxon>Pentapetalae</taxon>
        <taxon>asterids</taxon>
        <taxon>campanulids</taxon>
        <taxon>Escalloniales</taxon>
        <taxon>Escalloniaceae</taxon>
        <taxon>Escallonia</taxon>
    </lineage>
</organism>
<dbReference type="Gene3D" id="2.60.120.650">
    <property type="entry name" value="Cupin"/>
    <property type="match status" value="1"/>
</dbReference>
<dbReference type="SMART" id="SM00558">
    <property type="entry name" value="JmjC"/>
    <property type="match status" value="1"/>
</dbReference>
<gene>
    <name evidence="4" type="ORF">RJ640_019577</name>
</gene>
<dbReference type="GO" id="GO:0000785">
    <property type="term" value="C:chromatin"/>
    <property type="evidence" value="ECO:0007669"/>
    <property type="project" value="TreeGrafter"/>
</dbReference>
<dbReference type="Proteomes" id="UP001187471">
    <property type="component" value="Unassembled WGS sequence"/>
</dbReference>
<dbReference type="InterPro" id="IPR004198">
    <property type="entry name" value="Znf_C5HC2"/>
</dbReference>
<dbReference type="Pfam" id="PF02373">
    <property type="entry name" value="JmjC"/>
    <property type="match status" value="1"/>
</dbReference>
<proteinExistence type="predicted"/>
<evidence type="ECO:0000259" key="2">
    <source>
        <dbReference type="PROSITE" id="PS51183"/>
    </source>
</evidence>
<dbReference type="GO" id="GO:0005634">
    <property type="term" value="C:nucleus"/>
    <property type="evidence" value="ECO:0007669"/>
    <property type="project" value="TreeGrafter"/>
</dbReference>
<dbReference type="GO" id="GO:0010468">
    <property type="term" value="P:regulation of gene expression"/>
    <property type="evidence" value="ECO:0007669"/>
    <property type="project" value="TreeGrafter"/>
</dbReference>
<evidence type="ECO:0008006" key="6">
    <source>
        <dbReference type="Google" id="ProtNLM"/>
    </source>
</evidence>
<evidence type="ECO:0000256" key="1">
    <source>
        <dbReference type="SAM" id="MobiDB-lite"/>
    </source>
</evidence>
<evidence type="ECO:0000313" key="5">
    <source>
        <dbReference type="Proteomes" id="UP001187471"/>
    </source>
</evidence>
<comment type="caution">
    <text evidence="4">The sequence shown here is derived from an EMBL/GenBank/DDBJ whole genome shotgun (WGS) entry which is preliminary data.</text>
</comment>
<dbReference type="SMART" id="SM00545">
    <property type="entry name" value="JmjN"/>
    <property type="match status" value="1"/>
</dbReference>
<evidence type="ECO:0000259" key="3">
    <source>
        <dbReference type="PROSITE" id="PS51184"/>
    </source>
</evidence>
<reference evidence="4" key="1">
    <citation type="submission" date="2022-12" db="EMBL/GenBank/DDBJ databases">
        <title>Draft genome assemblies for two species of Escallonia (Escalloniales).</title>
        <authorList>
            <person name="Chanderbali A."/>
            <person name="Dervinis C."/>
            <person name="Anghel I."/>
            <person name="Soltis D."/>
            <person name="Soltis P."/>
            <person name="Zapata F."/>
        </authorList>
    </citation>
    <scope>NUCLEOTIDE SEQUENCE</scope>
    <source>
        <strain evidence="4">UCBG92.1500</strain>
        <tissue evidence="4">Leaf</tissue>
    </source>
</reference>
<dbReference type="PROSITE" id="PS51184">
    <property type="entry name" value="JMJC"/>
    <property type="match status" value="1"/>
</dbReference>
<dbReference type="SUPFAM" id="SSF51197">
    <property type="entry name" value="Clavaminate synthase-like"/>
    <property type="match status" value="1"/>
</dbReference>
<feature type="domain" description="JmjN" evidence="2">
    <location>
        <begin position="128"/>
        <end position="169"/>
    </location>
</feature>
<sequence>MFVESDNVDKLAVPPGFVPLTSFTLKRVKNNEEACTSMAFDGSKFGSESADINAEKLKDASKKRPWINYDQLNHKSEESETEELDMNLPEQACLPKGVIRGCLSCSSCQKVLASWHPEEACMPILEEAPVFHPSEEEFKDTLKYVASIRPRAEQFGICRIIPPPSWKPPSLVNEKDILETSKFNTHNQRIDELQVVHLKRKLMRIKERVKEKRRKTSRTGLEYGSGDGGTTDPDNAGPCTRDFEIGLGPKFTLNSFKKYADDFRRQYFAKKGKVTDPDDTSTVFPRQWEPSPENIEGEYWRIVENPTEEIEVLCGTDVETRVFGSGFPSISSPRESSEYREQAESGWNLINIPTLPGSLLAFESFDTSPILLPRLSIGMCFSSLCWKVEEHHLYSLSYMHLGAPKIWYGIPGRFYLKFEAALKKKFPDLVEHPEYLHELATQLSPSTLKSDGIPAYRCCQDPGEFVLIFPGAYYSGLDCGFNCSESANFAPFDWLPHGQNVVELLSEQCRKTSISHDKLLLGAAMEAVRAQWEFSLMRKKTPSNMHWKNVCGKDDILAKALKSIIRREATKREYFCDSLHSRKMENDFDLTTKRECTICLYDLHLSAVGCPCSPDRFSCMNHAKQLCSCAWSDKFFLARYKISELNALVDALEGKLSAVIRWAKEHLGLSMHSCISKDGEQSTSTDVKQRGS</sequence>
<dbReference type="GO" id="GO:0034647">
    <property type="term" value="F:histone H3K4me/H3K4me2/H3K4me3 demethylase activity"/>
    <property type="evidence" value="ECO:0007669"/>
    <property type="project" value="TreeGrafter"/>
</dbReference>
<evidence type="ECO:0000313" key="4">
    <source>
        <dbReference type="EMBL" id="KAK2989478.1"/>
    </source>
</evidence>
<dbReference type="PANTHER" id="PTHR10694:SF54">
    <property type="entry name" value="INACTIVE LYSINE-SPECIFIC DEMETHYLASE JMJ19-RELATED"/>
    <property type="match status" value="1"/>
</dbReference>
<dbReference type="InterPro" id="IPR003349">
    <property type="entry name" value="JmjN"/>
</dbReference>
<protein>
    <recommendedName>
        <fullName evidence="6">Lysine-specific demethylase JMJ16</fullName>
    </recommendedName>
</protein>
<dbReference type="Pfam" id="PF02375">
    <property type="entry name" value="JmjN"/>
    <property type="match status" value="1"/>
</dbReference>
<accession>A0AA88RGY1</accession>
<dbReference type="PANTHER" id="PTHR10694">
    <property type="entry name" value="LYSINE-SPECIFIC DEMETHYLASE"/>
    <property type="match status" value="1"/>
</dbReference>
<dbReference type="Pfam" id="PF02928">
    <property type="entry name" value="zf-C5HC2"/>
    <property type="match status" value="1"/>
</dbReference>
<dbReference type="EMBL" id="JAVXUO010000737">
    <property type="protein sequence ID" value="KAK2989478.1"/>
    <property type="molecule type" value="Genomic_DNA"/>
</dbReference>
<dbReference type="InterPro" id="IPR003347">
    <property type="entry name" value="JmjC_dom"/>
</dbReference>
<name>A0AA88RGY1_9ASTE</name>
<keyword evidence="5" id="KW-1185">Reference proteome</keyword>
<dbReference type="PROSITE" id="PS51183">
    <property type="entry name" value="JMJN"/>
    <property type="match status" value="1"/>
</dbReference>
<feature type="region of interest" description="Disordered" evidence="1">
    <location>
        <begin position="209"/>
        <end position="236"/>
    </location>
</feature>
<dbReference type="AlphaFoldDB" id="A0AA88RGY1"/>